<dbReference type="Proteomes" id="UP000466024">
    <property type="component" value="Unassembled WGS sequence"/>
</dbReference>
<feature type="transmembrane region" description="Helical" evidence="1">
    <location>
        <begin position="164"/>
        <end position="181"/>
    </location>
</feature>
<dbReference type="PANTHER" id="PTHR30199:SF0">
    <property type="entry name" value="INNER MEMBRANE PROTEIN YDCO"/>
    <property type="match status" value="1"/>
</dbReference>
<proteinExistence type="predicted"/>
<feature type="transmembrane region" description="Helical" evidence="1">
    <location>
        <begin position="90"/>
        <end position="108"/>
    </location>
</feature>
<keyword evidence="1" id="KW-1133">Transmembrane helix</keyword>
<feature type="transmembrane region" description="Helical" evidence="1">
    <location>
        <begin position="114"/>
        <end position="133"/>
    </location>
</feature>
<gene>
    <name evidence="2" type="primary">benE</name>
    <name evidence="2" type="ORF">F0A16_15305</name>
</gene>
<name>A0A640WCL5_9GAMM</name>
<feature type="transmembrane region" description="Helical" evidence="1">
    <location>
        <begin position="339"/>
        <end position="357"/>
    </location>
</feature>
<feature type="transmembrane region" description="Helical" evidence="1">
    <location>
        <begin position="313"/>
        <end position="333"/>
    </location>
</feature>
<dbReference type="Pfam" id="PF03594">
    <property type="entry name" value="BenE"/>
    <property type="match status" value="1"/>
</dbReference>
<evidence type="ECO:0000313" key="3">
    <source>
        <dbReference type="Proteomes" id="UP000466024"/>
    </source>
</evidence>
<dbReference type="PANTHER" id="PTHR30199">
    <property type="entry name" value="MFS FAMILY TRANSPORTER, PREDICTED SUBSTRATE BENZOATE"/>
    <property type="match status" value="1"/>
</dbReference>
<feature type="transmembrane region" description="Helical" evidence="1">
    <location>
        <begin position="369"/>
        <end position="395"/>
    </location>
</feature>
<sequence>MSQKDTRAALPGGDRIHWGKDLRSALSFKSISTGIVAALFGCSGPALIVISAANAGHLTNGQTVAWLFAVYFLGGLISLIMALRYRQPITGAYSIPGAAIMSVALVTIPFAEAVGAFILSGLIVLLLGLSGWVGRIMRWLPMPIVMAMIAGALIRFGVGAVDSVGAAPLIAGMALVAFFLTSRFLKSVPPVLVAAVVGFLMAYFTGAIQTGGVDIAMVAPQFTWPNFSFDAFVAISIPLAALVLGAENAQATGVLLAEGYRPPVNAMTIISGIGGIVAGLLGGHNANIAGPMTAICASDQAGADREKRYGATLVNGVLFCAFGLFAGGAVPLIMALPKALIASVAGVAMIGVLLAAFQQAFNKQAGYQIGAFVALVVAMSKLSLLGISSPFWALVAGIVVSAILREAPVDGVSATPGEKAPVDGSRV</sequence>
<dbReference type="EMBL" id="VTPX01000009">
    <property type="protein sequence ID" value="KAA0016866.1"/>
    <property type="molecule type" value="Genomic_DNA"/>
</dbReference>
<keyword evidence="1" id="KW-0472">Membrane</keyword>
<keyword evidence="1" id="KW-0812">Transmembrane</keyword>
<organism evidence="2 3">
    <name type="scientific">Salinicola corii</name>
    <dbReference type="NCBI Taxonomy" id="2606937"/>
    <lineage>
        <taxon>Bacteria</taxon>
        <taxon>Pseudomonadati</taxon>
        <taxon>Pseudomonadota</taxon>
        <taxon>Gammaproteobacteria</taxon>
        <taxon>Oceanospirillales</taxon>
        <taxon>Halomonadaceae</taxon>
        <taxon>Salinicola</taxon>
    </lineage>
</organism>
<feature type="transmembrane region" description="Helical" evidence="1">
    <location>
        <begin position="188"/>
        <end position="207"/>
    </location>
</feature>
<dbReference type="InterPro" id="IPR004711">
    <property type="entry name" value="Benzoate_Transporter"/>
</dbReference>
<feature type="transmembrane region" description="Helical" evidence="1">
    <location>
        <begin position="64"/>
        <end position="83"/>
    </location>
</feature>
<accession>A0A640WCL5</accession>
<dbReference type="GO" id="GO:0042925">
    <property type="term" value="F:benzoate transmembrane transporter activity"/>
    <property type="evidence" value="ECO:0007669"/>
    <property type="project" value="InterPro"/>
</dbReference>
<keyword evidence="3" id="KW-1185">Reference proteome</keyword>
<dbReference type="GO" id="GO:0005886">
    <property type="term" value="C:plasma membrane"/>
    <property type="evidence" value="ECO:0007669"/>
    <property type="project" value="TreeGrafter"/>
</dbReference>
<feature type="transmembrane region" description="Helical" evidence="1">
    <location>
        <begin position="30"/>
        <end position="52"/>
    </location>
</feature>
<feature type="transmembrane region" description="Helical" evidence="1">
    <location>
        <begin position="227"/>
        <end position="246"/>
    </location>
</feature>
<dbReference type="NCBIfam" id="TIGR00843">
    <property type="entry name" value="benE"/>
    <property type="match status" value="1"/>
</dbReference>
<protein>
    <submittedName>
        <fullName evidence="2">Benzoate/H(+) symporter BenE family transporter</fullName>
    </submittedName>
</protein>
<dbReference type="AlphaFoldDB" id="A0A640WCL5"/>
<comment type="caution">
    <text evidence="2">The sequence shown here is derived from an EMBL/GenBank/DDBJ whole genome shotgun (WGS) entry which is preliminary data.</text>
</comment>
<dbReference type="RefSeq" id="WP_149436277.1">
    <property type="nucleotide sequence ID" value="NZ_VTPX01000009.1"/>
</dbReference>
<reference evidence="2 3" key="1">
    <citation type="submission" date="2019-08" db="EMBL/GenBank/DDBJ databases">
        <title>Bioinformatics analysis of the strain L3 and L5.</title>
        <authorList>
            <person name="Li X."/>
        </authorList>
    </citation>
    <scope>NUCLEOTIDE SEQUENCE [LARGE SCALE GENOMIC DNA]</scope>
    <source>
        <strain evidence="2 3">L3</strain>
    </source>
</reference>
<evidence type="ECO:0000256" key="1">
    <source>
        <dbReference type="SAM" id="Phobius"/>
    </source>
</evidence>
<evidence type="ECO:0000313" key="2">
    <source>
        <dbReference type="EMBL" id="KAA0016866.1"/>
    </source>
</evidence>